<accession>A0ABU6U012</accession>
<keyword evidence="2" id="KW-1185">Reference proteome</keyword>
<name>A0ABU6U012_9FABA</name>
<evidence type="ECO:0000313" key="1">
    <source>
        <dbReference type="EMBL" id="MED6154441.1"/>
    </source>
</evidence>
<reference evidence="1 2" key="1">
    <citation type="journal article" date="2023" name="Plants (Basel)">
        <title>Bridging the Gap: Combining Genomics and Transcriptomics Approaches to Understand Stylosanthes scabra, an Orphan Legume from the Brazilian Caatinga.</title>
        <authorList>
            <person name="Ferreira-Neto J.R.C."/>
            <person name="da Silva M.D."/>
            <person name="Binneck E."/>
            <person name="de Melo N.F."/>
            <person name="da Silva R.H."/>
            <person name="de Melo A.L.T.M."/>
            <person name="Pandolfi V."/>
            <person name="Bustamante F.O."/>
            <person name="Brasileiro-Vidal A.C."/>
            <person name="Benko-Iseppon A.M."/>
        </authorList>
    </citation>
    <scope>NUCLEOTIDE SEQUENCE [LARGE SCALE GENOMIC DNA]</scope>
    <source>
        <tissue evidence="1">Leaves</tissue>
    </source>
</reference>
<dbReference type="EMBL" id="JASCZI010098821">
    <property type="protein sequence ID" value="MED6154441.1"/>
    <property type="molecule type" value="Genomic_DNA"/>
</dbReference>
<feature type="non-terminal residue" evidence="1">
    <location>
        <position position="101"/>
    </location>
</feature>
<proteinExistence type="predicted"/>
<comment type="caution">
    <text evidence="1">The sequence shown here is derived from an EMBL/GenBank/DDBJ whole genome shotgun (WGS) entry which is preliminary data.</text>
</comment>
<organism evidence="1 2">
    <name type="scientific">Stylosanthes scabra</name>
    <dbReference type="NCBI Taxonomy" id="79078"/>
    <lineage>
        <taxon>Eukaryota</taxon>
        <taxon>Viridiplantae</taxon>
        <taxon>Streptophyta</taxon>
        <taxon>Embryophyta</taxon>
        <taxon>Tracheophyta</taxon>
        <taxon>Spermatophyta</taxon>
        <taxon>Magnoliopsida</taxon>
        <taxon>eudicotyledons</taxon>
        <taxon>Gunneridae</taxon>
        <taxon>Pentapetalae</taxon>
        <taxon>rosids</taxon>
        <taxon>fabids</taxon>
        <taxon>Fabales</taxon>
        <taxon>Fabaceae</taxon>
        <taxon>Papilionoideae</taxon>
        <taxon>50 kb inversion clade</taxon>
        <taxon>dalbergioids sensu lato</taxon>
        <taxon>Dalbergieae</taxon>
        <taxon>Pterocarpus clade</taxon>
        <taxon>Stylosanthes</taxon>
    </lineage>
</organism>
<dbReference type="Proteomes" id="UP001341840">
    <property type="component" value="Unassembled WGS sequence"/>
</dbReference>
<feature type="non-terminal residue" evidence="1">
    <location>
        <position position="1"/>
    </location>
</feature>
<evidence type="ECO:0000313" key="2">
    <source>
        <dbReference type="Proteomes" id="UP001341840"/>
    </source>
</evidence>
<protein>
    <submittedName>
        <fullName evidence="1">Uncharacterized protein</fullName>
    </submittedName>
</protein>
<gene>
    <name evidence="1" type="ORF">PIB30_112588</name>
</gene>
<sequence length="101" mass="10883">SLIVTPTLATTTHRGSYAPVSRRHPRVRRPCEVVVPVLKLEAISSPSLRPSPSAVLTGCSEILKLEAFLFAPSQQSSGVLRRVVVPGCLPSFSPLFLVSDF</sequence>